<evidence type="ECO:0000256" key="1">
    <source>
        <dbReference type="ARBA" id="ARBA00005662"/>
    </source>
</evidence>
<dbReference type="PANTHER" id="PTHR33393:SF13">
    <property type="entry name" value="PGA BIOSYNTHESIS PROTEIN CAPA"/>
    <property type="match status" value="1"/>
</dbReference>
<protein>
    <submittedName>
        <fullName evidence="2">CapA family protein</fullName>
    </submittedName>
</protein>
<dbReference type="OrthoDB" id="9810718at2"/>
<dbReference type="RefSeq" id="WP_139635507.1">
    <property type="nucleotide sequence ID" value="NZ_CP045572.1"/>
</dbReference>
<dbReference type="EMBL" id="VDLX02000019">
    <property type="protein sequence ID" value="KAB8189645.1"/>
    <property type="molecule type" value="Genomic_DNA"/>
</dbReference>
<accession>A0A5C4VP22</accession>
<accession>A0A5P9Z2H2</accession>
<reference evidence="2 3" key="1">
    <citation type="submission" date="2019-10" db="EMBL/GenBank/DDBJ databases">
        <title>Nonomuraea sp. nov., isolated from Phyllanthus amarus.</title>
        <authorList>
            <person name="Klykleung N."/>
            <person name="Tanasupawat S."/>
        </authorList>
    </citation>
    <scope>NUCLEOTIDE SEQUENCE [LARGE SCALE GENOMIC DNA]</scope>
    <source>
        <strain evidence="2 3">PA1-10</strain>
    </source>
</reference>
<evidence type="ECO:0000313" key="3">
    <source>
        <dbReference type="Proteomes" id="UP000312512"/>
    </source>
</evidence>
<organism evidence="2 3">
    <name type="scientific">Nonomuraea phyllanthi</name>
    <dbReference type="NCBI Taxonomy" id="2219224"/>
    <lineage>
        <taxon>Bacteria</taxon>
        <taxon>Bacillati</taxon>
        <taxon>Actinomycetota</taxon>
        <taxon>Actinomycetes</taxon>
        <taxon>Streptosporangiales</taxon>
        <taxon>Streptosporangiaceae</taxon>
        <taxon>Nonomuraea</taxon>
    </lineage>
</organism>
<dbReference type="Gene3D" id="3.60.21.10">
    <property type="match status" value="1"/>
</dbReference>
<dbReference type="SMART" id="SM00854">
    <property type="entry name" value="PGA_cap"/>
    <property type="match status" value="1"/>
</dbReference>
<dbReference type="InterPro" id="IPR019079">
    <property type="entry name" value="Capsule_synth_CapA"/>
</dbReference>
<name>A0A5C4VP22_9ACTN</name>
<dbReference type="Pfam" id="PF09587">
    <property type="entry name" value="PGA_cap"/>
    <property type="match status" value="1"/>
</dbReference>
<gene>
    <name evidence="2" type="ORF">FH608_039360</name>
</gene>
<keyword evidence="3" id="KW-1185">Reference proteome</keyword>
<dbReference type="PANTHER" id="PTHR33393">
    <property type="entry name" value="POLYGLUTAMINE SYNTHESIS ACCESSORY PROTEIN RV0574C-RELATED"/>
    <property type="match status" value="1"/>
</dbReference>
<sequence>MSDELVLYAVGDVGPERPDPHTLFTRVGPTLRGGDLAFCQLEMNLTDRGARLPQVRHTARAAPATAGSLRRAGFDVVSWAGNHCMDWGAEGFFDTIEALTGEDITVLGVGPDIAAAREPRVVERKGTRIAFLAYCSILPADYWATERRPGCAPMRAHTVYEPTEPDQPGTPCRVITYPHRDDLAALVEDVRRARELADVVAVSIHWGIHFVPAVLADYQRDVAHAAIDAGADLILGHHAHILKGVEVYRGRAIFYSLGNFAMDLPMTAEHASSKGFQELLKLHPGWEPDLGSTYNFPHDSRKTVAVRCRISRHGIGEVAVLPAYIDRSSRPEFLDGADPRFAEVGAYLREAGESQGLGTRFDPAGDALIVRTEES</sequence>
<proteinExistence type="inferred from homology"/>
<comment type="caution">
    <text evidence="2">The sequence shown here is derived from an EMBL/GenBank/DDBJ whole genome shotgun (WGS) entry which is preliminary data.</text>
</comment>
<evidence type="ECO:0000313" key="2">
    <source>
        <dbReference type="EMBL" id="KAB8189645.1"/>
    </source>
</evidence>
<comment type="similarity">
    <text evidence="1">Belongs to the CapA family.</text>
</comment>
<dbReference type="CDD" id="cd07381">
    <property type="entry name" value="MPP_CapA"/>
    <property type="match status" value="1"/>
</dbReference>
<dbReference type="Proteomes" id="UP000312512">
    <property type="component" value="Unassembled WGS sequence"/>
</dbReference>
<dbReference type="InterPro" id="IPR052169">
    <property type="entry name" value="CW_Biosynth-Accessory"/>
</dbReference>
<dbReference type="AlphaFoldDB" id="A0A5C4VP22"/>
<dbReference type="InterPro" id="IPR029052">
    <property type="entry name" value="Metallo-depent_PP-like"/>
</dbReference>
<dbReference type="SUPFAM" id="SSF56300">
    <property type="entry name" value="Metallo-dependent phosphatases"/>
    <property type="match status" value="1"/>
</dbReference>